<accession>A0A1G6EAB7</accession>
<evidence type="ECO:0000256" key="4">
    <source>
        <dbReference type="SAM" id="SignalP"/>
    </source>
</evidence>
<dbReference type="Proteomes" id="UP000199071">
    <property type="component" value="Unassembled WGS sequence"/>
</dbReference>
<dbReference type="CDD" id="cd06338">
    <property type="entry name" value="PBP1_ABC_ligand_binding-like"/>
    <property type="match status" value="1"/>
</dbReference>
<evidence type="ECO:0000256" key="1">
    <source>
        <dbReference type="ARBA" id="ARBA00010062"/>
    </source>
</evidence>
<protein>
    <submittedName>
        <fullName evidence="6">Branched-chain amino acid transport system substrate-binding protein</fullName>
    </submittedName>
</protein>
<dbReference type="GO" id="GO:0006865">
    <property type="term" value="P:amino acid transport"/>
    <property type="evidence" value="ECO:0007669"/>
    <property type="project" value="UniProtKB-KW"/>
</dbReference>
<dbReference type="InterPro" id="IPR051010">
    <property type="entry name" value="BCAA_transport"/>
</dbReference>
<keyword evidence="3" id="KW-0813">Transport</keyword>
<feature type="domain" description="Leucine-binding protein" evidence="5">
    <location>
        <begin position="30"/>
        <end position="372"/>
    </location>
</feature>
<evidence type="ECO:0000259" key="5">
    <source>
        <dbReference type="Pfam" id="PF13458"/>
    </source>
</evidence>
<evidence type="ECO:0000256" key="3">
    <source>
        <dbReference type="ARBA" id="ARBA00022970"/>
    </source>
</evidence>
<dbReference type="STRING" id="665467.SAMN02982931_04275"/>
<sequence>MLVDLVKKTALAATISIGFGSAAFAQSGDPIVFGGVLPLTGWGADAGEYNRRGYELWEKQVNAAGGLLDRPVEVKIYDDASDPTTTARLYERLITEDEVDVLLAPWSDDMTMPATTVAEKYGKPMVTGGATLDAIWGRGYQHVNGLLPSSYDYVGVPMRFIADMDGIKTVAILNNELTYTTGFGDAAAKNAEELGLEVVMHETYGADTTDFTALLTKARSANPDLVVGGTGGEDAVQILRQAKENDLNPKAFYFTIAPVDPEFVRLLGDSAEYVFGTTEWEPSLTALEGVDAFIAGYTEEYGEEPVEDVATSYGLAQVMAAAVESAGELDDAKISKALRTLEVPTVFGTYKVDPETGVQTGKKIYVMQIQDGERHILAPEANATATVRFPTPAWGDR</sequence>
<keyword evidence="7" id="KW-1185">Reference proteome</keyword>
<dbReference type="AlphaFoldDB" id="A0A1G6EAB7"/>
<dbReference type="PANTHER" id="PTHR30483:SF37">
    <property type="entry name" value="ABC TRANSPORTER SUBSTRATE-BINDING PROTEIN"/>
    <property type="match status" value="1"/>
</dbReference>
<evidence type="ECO:0000313" key="7">
    <source>
        <dbReference type="Proteomes" id="UP000199071"/>
    </source>
</evidence>
<comment type="similarity">
    <text evidence="1">Belongs to the leucine-binding protein family.</text>
</comment>
<organism evidence="6 7">
    <name type="scientific">Bauldia litoralis</name>
    <dbReference type="NCBI Taxonomy" id="665467"/>
    <lineage>
        <taxon>Bacteria</taxon>
        <taxon>Pseudomonadati</taxon>
        <taxon>Pseudomonadota</taxon>
        <taxon>Alphaproteobacteria</taxon>
        <taxon>Hyphomicrobiales</taxon>
        <taxon>Kaistiaceae</taxon>
        <taxon>Bauldia</taxon>
    </lineage>
</organism>
<feature type="chain" id="PRO_5011466110" evidence="4">
    <location>
        <begin position="26"/>
        <end position="397"/>
    </location>
</feature>
<dbReference type="SUPFAM" id="SSF53822">
    <property type="entry name" value="Periplasmic binding protein-like I"/>
    <property type="match status" value="1"/>
</dbReference>
<dbReference type="RefSeq" id="WP_175478573.1">
    <property type="nucleotide sequence ID" value="NZ_FMXQ01000011.1"/>
</dbReference>
<dbReference type="InterPro" id="IPR028081">
    <property type="entry name" value="Leu-bd"/>
</dbReference>
<feature type="signal peptide" evidence="4">
    <location>
        <begin position="1"/>
        <end position="25"/>
    </location>
</feature>
<dbReference type="PANTHER" id="PTHR30483">
    <property type="entry name" value="LEUCINE-SPECIFIC-BINDING PROTEIN"/>
    <property type="match status" value="1"/>
</dbReference>
<gene>
    <name evidence="6" type="ORF">SAMN02982931_04275</name>
</gene>
<keyword evidence="3" id="KW-0029">Amino-acid transport</keyword>
<keyword evidence="2 4" id="KW-0732">Signal</keyword>
<reference evidence="6 7" key="1">
    <citation type="submission" date="2016-10" db="EMBL/GenBank/DDBJ databases">
        <authorList>
            <person name="de Groot N.N."/>
        </authorList>
    </citation>
    <scope>NUCLEOTIDE SEQUENCE [LARGE SCALE GENOMIC DNA]</scope>
    <source>
        <strain evidence="6 7">ATCC 35022</strain>
    </source>
</reference>
<evidence type="ECO:0000313" key="6">
    <source>
        <dbReference type="EMBL" id="SDB54343.1"/>
    </source>
</evidence>
<dbReference type="EMBL" id="FMXQ01000011">
    <property type="protein sequence ID" value="SDB54343.1"/>
    <property type="molecule type" value="Genomic_DNA"/>
</dbReference>
<evidence type="ECO:0000256" key="2">
    <source>
        <dbReference type="ARBA" id="ARBA00022729"/>
    </source>
</evidence>
<dbReference type="Pfam" id="PF13458">
    <property type="entry name" value="Peripla_BP_6"/>
    <property type="match status" value="1"/>
</dbReference>
<dbReference type="InterPro" id="IPR028082">
    <property type="entry name" value="Peripla_BP_I"/>
</dbReference>
<proteinExistence type="inferred from homology"/>
<name>A0A1G6EAB7_9HYPH</name>
<dbReference type="Gene3D" id="3.40.50.2300">
    <property type="match status" value="2"/>
</dbReference>